<dbReference type="AlphaFoldDB" id="A0A2P5Y659"/>
<dbReference type="EMBL" id="KZ663639">
    <property type="protein sequence ID" value="PPS11083.1"/>
    <property type="molecule type" value="Genomic_DNA"/>
</dbReference>
<accession>A0A2P5Y659</accession>
<protein>
    <submittedName>
        <fullName evidence="1">Uncharacterized protein</fullName>
    </submittedName>
</protein>
<evidence type="ECO:0000313" key="1">
    <source>
        <dbReference type="EMBL" id="PPS11083.1"/>
    </source>
</evidence>
<sequence length="138" mass="15867">MTGRSYGSTNLLKCTHMAFQKHTARHTVVPYAMPTPRVMTRPCDTVVYKQGKSFFFPTQGYDKLPQPCDMTVGETVKTTRAYDTPMPHARGLHYQNNTGVRMGTQAWEKRTTSHKVVVSLKFRYYLELEFTSLNIKKP</sequence>
<reference evidence="1 2" key="1">
    <citation type="submission" date="2015-01" db="EMBL/GenBank/DDBJ databases">
        <title>Genome of allotetraploid Gossypium barbadense reveals genomic plasticity and fiber elongation in cotton evolution.</title>
        <authorList>
            <person name="Chen X."/>
            <person name="Liu X."/>
            <person name="Zhao B."/>
            <person name="Zheng H."/>
            <person name="Hu Y."/>
            <person name="Lu G."/>
            <person name="Yang C."/>
            <person name="Chen J."/>
            <person name="Shan C."/>
            <person name="Zhang L."/>
            <person name="Zhou Y."/>
            <person name="Wang L."/>
            <person name="Guo W."/>
            <person name="Bai Y."/>
            <person name="Ruan J."/>
            <person name="Shangguan X."/>
            <person name="Mao Y."/>
            <person name="Jiang J."/>
            <person name="Zhu Y."/>
            <person name="Lei J."/>
            <person name="Kang H."/>
            <person name="Chen S."/>
            <person name="He X."/>
            <person name="Wang R."/>
            <person name="Wang Y."/>
            <person name="Chen J."/>
            <person name="Wang L."/>
            <person name="Yu S."/>
            <person name="Wang B."/>
            <person name="Wei J."/>
            <person name="Song S."/>
            <person name="Lu X."/>
            <person name="Gao Z."/>
            <person name="Gu W."/>
            <person name="Deng X."/>
            <person name="Ma D."/>
            <person name="Wang S."/>
            <person name="Liang W."/>
            <person name="Fang L."/>
            <person name="Cai C."/>
            <person name="Zhu X."/>
            <person name="Zhou B."/>
            <person name="Zhang Y."/>
            <person name="Chen Z."/>
            <person name="Xu S."/>
            <person name="Zhu R."/>
            <person name="Wang S."/>
            <person name="Zhang T."/>
            <person name="Zhao G."/>
        </authorList>
    </citation>
    <scope>NUCLEOTIDE SEQUENCE [LARGE SCALE GENOMIC DNA]</scope>
    <source>
        <strain evidence="2">cv. Xinhai21</strain>
        <tissue evidence="1">Leaf</tissue>
    </source>
</reference>
<dbReference type="Proteomes" id="UP000239757">
    <property type="component" value="Unassembled WGS sequence"/>
</dbReference>
<gene>
    <name evidence="1" type="ORF">GOBAR_AA09559</name>
</gene>
<name>A0A2P5Y659_GOSBA</name>
<proteinExistence type="predicted"/>
<organism evidence="1 2">
    <name type="scientific">Gossypium barbadense</name>
    <name type="common">Sea Island cotton</name>
    <name type="synonym">Hibiscus barbadensis</name>
    <dbReference type="NCBI Taxonomy" id="3634"/>
    <lineage>
        <taxon>Eukaryota</taxon>
        <taxon>Viridiplantae</taxon>
        <taxon>Streptophyta</taxon>
        <taxon>Embryophyta</taxon>
        <taxon>Tracheophyta</taxon>
        <taxon>Spermatophyta</taxon>
        <taxon>Magnoliopsida</taxon>
        <taxon>eudicotyledons</taxon>
        <taxon>Gunneridae</taxon>
        <taxon>Pentapetalae</taxon>
        <taxon>rosids</taxon>
        <taxon>malvids</taxon>
        <taxon>Malvales</taxon>
        <taxon>Malvaceae</taxon>
        <taxon>Malvoideae</taxon>
        <taxon>Gossypium</taxon>
    </lineage>
</organism>
<evidence type="ECO:0000313" key="2">
    <source>
        <dbReference type="Proteomes" id="UP000239757"/>
    </source>
</evidence>